<comment type="caution">
    <text evidence="2">The sequence shown here is derived from an EMBL/GenBank/DDBJ whole genome shotgun (WGS) entry which is preliminary data.</text>
</comment>
<dbReference type="Proteomes" id="UP001391051">
    <property type="component" value="Unassembled WGS sequence"/>
</dbReference>
<organism evidence="2 3">
    <name type="scientific">Apiospora aurea</name>
    <dbReference type="NCBI Taxonomy" id="335848"/>
    <lineage>
        <taxon>Eukaryota</taxon>
        <taxon>Fungi</taxon>
        <taxon>Dikarya</taxon>
        <taxon>Ascomycota</taxon>
        <taxon>Pezizomycotina</taxon>
        <taxon>Sordariomycetes</taxon>
        <taxon>Xylariomycetidae</taxon>
        <taxon>Amphisphaeriales</taxon>
        <taxon>Apiosporaceae</taxon>
        <taxon>Apiospora</taxon>
    </lineage>
</organism>
<dbReference type="GeneID" id="92070449"/>
<proteinExistence type="predicted"/>
<evidence type="ECO:0000313" key="2">
    <source>
        <dbReference type="EMBL" id="KAK7966888.1"/>
    </source>
</evidence>
<protein>
    <submittedName>
        <fullName evidence="2">Uncharacterized protein</fullName>
    </submittedName>
</protein>
<dbReference type="RefSeq" id="XP_066706280.1">
    <property type="nucleotide sequence ID" value="XM_066837387.1"/>
</dbReference>
<keyword evidence="1" id="KW-0175">Coiled coil</keyword>
<dbReference type="EMBL" id="JAQQWE010000001">
    <property type="protein sequence ID" value="KAK7966888.1"/>
    <property type="molecule type" value="Genomic_DNA"/>
</dbReference>
<evidence type="ECO:0000313" key="3">
    <source>
        <dbReference type="Proteomes" id="UP001391051"/>
    </source>
</evidence>
<feature type="coiled-coil region" evidence="1">
    <location>
        <begin position="25"/>
        <end position="59"/>
    </location>
</feature>
<keyword evidence="3" id="KW-1185">Reference proteome</keyword>
<evidence type="ECO:0000256" key="1">
    <source>
        <dbReference type="SAM" id="Coils"/>
    </source>
</evidence>
<gene>
    <name evidence="2" type="ORF">PG986_001165</name>
</gene>
<sequence length="118" mass="13397">MVDNHKNPADLEKAKITVLHLARVAADIRTNIALLDAEIEALKRNMWRTEDEVSKCRDARVTNILASLRERVRGIEEGQVDSRRQLKETTTEIKRIWRHIKTAQSAPESDDGKAAQGN</sequence>
<reference evidence="2 3" key="1">
    <citation type="submission" date="2023-01" db="EMBL/GenBank/DDBJ databases">
        <title>Analysis of 21 Apiospora genomes using comparative genomics revels a genus with tremendous synthesis potential of carbohydrate active enzymes and secondary metabolites.</title>
        <authorList>
            <person name="Sorensen T."/>
        </authorList>
    </citation>
    <scope>NUCLEOTIDE SEQUENCE [LARGE SCALE GENOMIC DNA]</scope>
    <source>
        <strain evidence="2 3">CBS 24483</strain>
    </source>
</reference>
<name>A0ABR1QWT3_9PEZI</name>
<accession>A0ABR1QWT3</accession>